<comment type="similarity">
    <text evidence="1">Belongs to the 4-hydroxybenzoyl-CoA thioesterase family.</text>
</comment>
<dbReference type="AlphaFoldDB" id="A0A381TGL8"/>
<keyword evidence="2" id="KW-0378">Hydrolase</keyword>
<organism evidence="3">
    <name type="scientific">marine metagenome</name>
    <dbReference type="NCBI Taxonomy" id="408172"/>
    <lineage>
        <taxon>unclassified sequences</taxon>
        <taxon>metagenomes</taxon>
        <taxon>ecological metagenomes</taxon>
    </lineage>
</organism>
<sequence>VAEQFSWPVRVYYEDTDAGGIVYYGNYLKFMERARTEWLRSCGIDVARLADTDRLMFTVRAITLDFLKPARLSDNLDVSVAVGRMRKVSVELEQAVVRAGDVLCTGQVRLACVDVDTLKPKAMPKSLVGET</sequence>
<evidence type="ECO:0000313" key="3">
    <source>
        <dbReference type="EMBL" id="SVA15272.1"/>
    </source>
</evidence>
<dbReference type="Gene3D" id="3.10.129.10">
    <property type="entry name" value="Hotdog Thioesterase"/>
    <property type="match status" value="1"/>
</dbReference>
<dbReference type="GO" id="GO:0047617">
    <property type="term" value="F:fatty acyl-CoA hydrolase activity"/>
    <property type="evidence" value="ECO:0007669"/>
    <property type="project" value="TreeGrafter"/>
</dbReference>
<dbReference type="PIRSF" id="PIRSF003230">
    <property type="entry name" value="YbgC"/>
    <property type="match status" value="1"/>
</dbReference>
<dbReference type="InterPro" id="IPR006684">
    <property type="entry name" value="YbgC/YbaW"/>
</dbReference>
<dbReference type="NCBIfam" id="TIGR00051">
    <property type="entry name" value="YbgC/FadM family acyl-CoA thioesterase"/>
    <property type="match status" value="1"/>
</dbReference>
<gene>
    <name evidence="3" type="ORF">METZ01_LOCUS68126</name>
</gene>
<feature type="non-terminal residue" evidence="3">
    <location>
        <position position="1"/>
    </location>
</feature>
<dbReference type="PANTHER" id="PTHR31793">
    <property type="entry name" value="4-HYDROXYBENZOYL-COA THIOESTERASE FAMILY MEMBER"/>
    <property type="match status" value="1"/>
</dbReference>
<proteinExistence type="inferred from homology"/>
<dbReference type="NCBIfam" id="TIGR02799">
    <property type="entry name" value="thio_ybgC"/>
    <property type="match status" value="1"/>
</dbReference>
<name>A0A381TGL8_9ZZZZ</name>
<dbReference type="FunFam" id="3.10.129.10:FF:000004">
    <property type="entry name" value="Tol-pal system-associated acyl-CoA thioesterase"/>
    <property type="match status" value="1"/>
</dbReference>
<evidence type="ECO:0000256" key="2">
    <source>
        <dbReference type="ARBA" id="ARBA00022801"/>
    </source>
</evidence>
<dbReference type="InterPro" id="IPR050563">
    <property type="entry name" value="4-hydroxybenzoyl-CoA_TE"/>
</dbReference>
<dbReference type="InterPro" id="IPR029069">
    <property type="entry name" value="HotDog_dom_sf"/>
</dbReference>
<dbReference type="EMBL" id="UINC01004566">
    <property type="protein sequence ID" value="SVA15272.1"/>
    <property type="molecule type" value="Genomic_DNA"/>
</dbReference>
<evidence type="ECO:0000256" key="1">
    <source>
        <dbReference type="ARBA" id="ARBA00005953"/>
    </source>
</evidence>
<dbReference type="CDD" id="cd00586">
    <property type="entry name" value="4HBT"/>
    <property type="match status" value="1"/>
</dbReference>
<dbReference type="PANTHER" id="PTHR31793:SF37">
    <property type="entry name" value="ACYL-COA THIOESTER HYDROLASE YBGC"/>
    <property type="match status" value="1"/>
</dbReference>
<protein>
    <submittedName>
        <fullName evidence="3">Uncharacterized protein</fullName>
    </submittedName>
</protein>
<dbReference type="SUPFAM" id="SSF54637">
    <property type="entry name" value="Thioesterase/thiol ester dehydrase-isomerase"/>
    <property type="match status" value="1"/>
</dbReference>
<dbReference type="InterPro" id="IPR014166">
    <property type="entry name" value="Tol-Pal_acyl-CoA_thioesterase"/>
</dbReference>
<dbReference type="Pfam" id="PF13279">
    <property type="entry name" value="4HBT_2"/>
    <property type="match status" value="1"/>
</dbReference>
<reference evidence="3" key="1">
    <citation type="submission" date="2018-05" db="EMBL/GenBank/DDBJ databases">
        <authorList>
            <person name="Lanie J.A."/>
            <person name="Ng W.-L."/>
            <person name="Kazmierczak K.M."/>
            <person name="Andrzejewski T.M."/>
            <person name="Davidsen T.M."/>
            <person name="Wayne K.J."/>
            <person name="Tettelin H."/>
            <person name="Glass J.I."/>
            <person name="Rusch D."/>
            <person name="Podicherti R."/>
            <person name="Tsui H.-C.T."/>
            <person name="Winkler M.E."/>
        </authorList>
    </citation>
    <scope>NUCLEOTIDE SEQUENCE</scope>
</reference>
<accession>A0A381TGL8</accession>